<evidence type="ECO:0000256" key="2">
    <source>
        <dbReference type="ARBA" id="ARBA00022485"/>
    </source>
</evidence>
<dbReference type="InterPro" id="IPR017200">
    <property type="entry name" value="PqqE-like"/>
</dbReference>
<dbReference type="PANTHER" id="PTHR11228:SF7">
    <property type="entry name" value="PQQA PEPTIDE CYCLASE"/>
    <property type="match status" value="1"/>
</dbReference>
<evidence type="ECO:0000256" key="4">
    <source>
        <dbReference type="ARBA" id="ARBA00022723"/>
    </source>
</evidence>
<organism evidence="8 9">
    <name type="scientific">Aminomonas paucivorans DSM 12260</name>
    <dbReference type="NCBI Taxonomy" id="584708"/>
    <lineage>
        <taxon>Bacteria</taxon>
        <taxon>Thermotogati</taxon>
        <taxon>Synergistota</taxon>
        <taxon>Synergistia</taxon>
        <taxon>Synergistales</taxon>
        <taxon>Synergistaceae</taxon>
        <taxon>Aminomonas</taxon>
    </lineage>
</organism>
<evidence type="ECO:0000256" key="5">
    <source>
        <dbReference type="ARBA" id="ARBA00023004"/>
    </source>
</evidence>
<sequence>MIPLSRLLQGGSFPGDSLRFGPRRGSGPVVVWHLTDRCGLRCRHCYAEATPEGERFVSLREGFRCLETFAAWGAPAVLLSGGEPLESPHGRAFLERGAELGLSLAVSTNGTRVDDSWAEALAKRGAYVGVSLDGPQEIHDSFRGVPGAWNAAAAGLERLKRAGARCGLRVTLCRSTLPGVRDLLEWARGRVDRVCLYHFVPAGRGQEGECLSSEQTREVLEWLFSWVRREAGPLEVLTVDNATDGIALLGYVKRELPERFGEVRELLARQGGNQSGLRILSVRWDGLVSPDPFSFSHPLGRLDRDTGVLCPEGDLQERLKDRKPYLPPRCASCPGLPLCNGNLRARASGTGRGFWGEDPGCYLSGREIREILS</sequence>
<evidence type="ECO:0000256" key="1">
    <source>
        <dbReference type="ARBA" id="ARBA00001966"/>
    </source>
</evidence>
<keyword evidence="3" id="KW-0949">S-adenosyl-L-methionine</keyword>
<dbReference type="STRING" id="584708.Apau_1153"/>
<evidence type="ECO:0000259" key="7">
    <source>
        <dbReference type="PROSITE" id="PS51918"/>
    </source>
</evidence>
<reference evidence="8 9" key="1">
    <citation type="journal article" date="2010" name="Stand. Genomic Sci.">
        <title>Non-contiguous finished genome sequence of Aminomonas paucivorans type strain (GLU-3).</title>
        <authorList>
            <person name="Pitluck S."/>
            <person name="Yasawong M."/>
            <person name="Held B."/>
            <person name="Lapidus A."/>
            <person name="Nolan M."/>
            <person name="Copeland A."/>
            <person name="Lucas S."/>
            <person name="Del Rio T.G."/>
            <person name="Tice H."/>
            <person name="Cheng J.F."/>
            <person name="Chertkov O."/>
            <person name="Goodwin L."/>
            <person name="Tapia R."/>
            <person name="Han C."/>
            <person name="Liolios K."/>
            <person name="Ivanova N."/>
            <person name="Mavromatis K."/>
            <person name="Ovchinnikova G."/>
            <person name="Pati A."/>
            <person name="Chen A."/>
            <person name="Palaniappan K."/>
            <person name="Land M."/>
            <person name="Hauser L."/>
            <person name="Chang Y.J."/>
            <person name="Jeffries C.D."/>
            <person name="Pukall R."/>
            <person name="Spring S."/>
            <person name="Rohde M."/>
            <person name="Sikorski J."/>
            <person name="Goker M."/>
            <person name="Woyke T."/>
            <person name="Bristow J."/>
            <person name="Eisen J.A."/>
            <person name="Markowitz V."/>
            <person name="Hugenholtz P."/>
            <person name="Kyrpides N.C."/>
            <person name="Klenk H.P."/>
        </authorList>
    </citation>
    <scope>NUCLEOTIDE SEQUENCE [LARGE SCALE GENOMIC DNA]</scope>
    <source>
        <strain evidence="8 9">DSM 12260</strain>
    </source>
</reference>
<dbReference type="CDD" id="cd01335">
    <property type="entry name" value="Radical_SAM"/>
    <property type="match status" value="1"/>
</dbReference>
<keyword evidence="6" id="KW-0411">Iron-sulfur</keyword>
<dbReference type="eggNOG" id="COG0535">
    <property type="taxonomic scope" value="Bacteria"/>
</dbReference>
<dbReference type="GO" id="GO:0046872">
    <property type="term" value="F:metal ion binding"/>
    <property type="evidence" value="ECO:0007669"/>
    <property type="project" value="UniProtKB-KW"/>
</dbReference>
<dbReference type="OrthoDB" id="7021155at2"/>
<dbReference type="PROSITE" id="PS51918">
    <property type="entry name" value="RADICAL_SAM"/>
    <property type="match status" value="1"/>
</dbReference>
<dbReference type="SFLD" id="SFLDG01386">
    <property type="entry name" value="main_SPASM_domain-containing"/>
    <property type="match status" value="1"/>
</dbReference>
<keyword evidence="9" id="KW-1185">Reference proteome</keyword>
<accession>E3CXW9</accession>
<dbReference type="Gene3D" id="3.20.20.70">
    <property type="entry name" value="Aldolase class I"/>
    <property type="match status" value="1"/>
</dbReference>
<dbReference type="AlphaFoldDB" id="E3CXW9"/>
<evidence type="ECO:0000256" key="3">
    <source>
        <dbReference type="ARBA" id="ARBA00022691"/>
    </source>
</evidence>
<dbReference type="InterPro" id="IPR050377">
    <property type="entry name" value="Radical_SAM_PqqE_MftC-like"/>
</dbReference>
<keyword evidence="2" id="KW-0004">4Fe-4S</keyword>
<dbReference type="InterPro" id="IPR006638">
    <property type="entry name" value="Elp3/MiaA/NifB-like_rSAM"/>
</dbReference>
<dbReference type="EMBL" id="CM001022">
    <property type="protein sequence ID" value="EFQ23579.1"/>
    <property type="molecule type" value="Genomic_DNA"/>
</dbReference>
<dbReference type="HOGENOM" id="CLU_009273_4_0_0"/>
<dbReference type="GO" id="GO:0051539">
    <property type="term" value="F:4 iron, 4 sulfur cluster binding"/>
    <property type="evidence" value="ECO:0007669"/>
    <property type="project" value="UniProtKB-KW"/>
</dbReference>
<dbReference type="SFLD" id="SFLDG01067">
    <property type="entry name" value="SPASM/twitch_domain_containing"/>
    <property type="match status" value="1"/>
</dbReference>
<dbReference type="GO" id="GO:0003824">
    <property type="term" value="F:catalytic activity"/>
    <property type="evidence" value="ECO:0007669"/>
    <property type="project" value="InterPro"/>
</dbReference>
<dbReference type="InterPro" id="IPR007197">
    <property type="entry name" value="rSAM"/>
</dbReference>
<comment type="cofactor">
    <cofactor evidence="1">
        <name>[4Fe-4S] cluster</name>
        <dbReference type="ChEBI" id="CHEBI:49883"/>
    </cofactor>
</comment>
<evidence type="ECO:0000256" key="6">
    <source>
        <dbReference type="ARBA" id="ARBA00023014"/>
    </source>
</evidence>
<dbReference type="InterPro" id="IPR013785">
    <property type="entry name" value="Aldolase_TIM"/>
</dbReference>
<evidence type="ECO:0000313" key="9">
    <source>
        <dbReference type="Proteomes" id="UP000005096"/>
    </source>
</evidence>
<feature type="domain" description="Radical SAM core" evidence="7">
    <location>
        <begin position="24"/>
        <end position="229"/>
    </location>
</feature>
<dbReference type="GO" id="GO:0006783">
    <property type="term" value="P:heme biosynthetic process"/>
    <property type="evidence" value="ECO:0007669"/>
    <property type="project" value="TreeGrafter"/>
</dbReference>
<dbReference type="SUPFAM" id="SSF102114">
    <property type="entry name" value="Radical SAM enzymes"/>
    <property type="match status" value="1"/>
</dbReference>
<dbReference type="Proteomes" id="UP000005096">
    <property type="component" value="Chromosome"/>
</dbReference>
<dbReference type="PIRSF" id="PIRSF037420">
    <property type="entry name" value="PQQ_syn_pqqE"/>
    <property type="match status" value="1"/>
</dbReference>
<name>E3CXW9_9BACT</name>
<dbReference type="SMART" id="SM00729">
    <property type="entry name" value="Elp3"/>
    <property type="match status" value="1"/>
</dbReference>
<keyword evidence="5" id="KW-0408">Iron</keyword>
<dbReference type="PANTHER" id="PTHR11228">
    <property type="entry name" value="RADICAL SAM DOMAIN PROTEIN"/>
    <property type="match status" value="1"/>
</dbReference>
<protein>
    <submittedName>
        <fullName evidence="8">Radical SAM domain protein</fullName>
    </submittedName>
</protein>
<dbReference type="Pfam" id="PF04055">
    <property type="entry name" value="Radical_SAM"/>
    <property type="match status" value="1"/>
</dbReference>
<dbReference type="PaxDb" id="584708-Apau_1153"/>
<keyword evidence="4" id="KW-0479">Metal-binding</keyword>
<dbReference type="SFLD" id="SFLDS00029">
    <property type="entry name" value="Radical_SAM"/>
    <property type="match status" value="1"/>
</dbReference>
<evidence type="ECO:0000313" key="8">
    <source>
        <dbReference type="EMBL" id="EFQ23579.1"/>
    </source>
</evidence>
<dbReference type="InterPro" id="IPR058240">
    <property type="entry name" value="rSAM_sf"/>
</dbReference>
<proteinExistence type="predicted"/>
<gene>
    <name evidence="8" type="ORF">Apau_1153</name>
</gene>